<evidence type="ECO:0000256" key="1">
    <source>
        <dbReference type="SAM" id="Phobius"/>
    </source>
</evidence>
<feature type="transmembrane region" description="Helical" evidence="1">
    <location>
        <begin position="123"/>
        <end position="141"/>
    </location>
</feature>
<keyword evidence="1" id="KW-0812">Transmembrane</keyword>
<name>A0ABS2JLG9_9GAMM</name>
<dbReference type="InterPro" id="IPR042150">
    <property type="entry name" value="MmRce1-like"/>
</dbReference>
<dbReference type="PANTHER" id="PTHR35797:SF1">
    <property type="entry name" value="PROTEASE"/>
    <property type="match status" value="1"/>
</dbReference>
<evidence type="ECO:0000259" key="2">
    <source>
        <dbReference type="Pfam" id="PF02517"/>
    </source>
</evidence>
<feature type="transmembrane region" description="Helical" evidence="1">
    <location>
        <begin position="88"/>
        <end position="111"/>
    </location>
</feature>
<feature type="transmembrane region" description="Helical" evidence="1">
    <location>
        <begin position="186"/>
        <end position="207"/>
    </location>
</feature>
<accession>A0ABS2JLG9</accession>
<gene>
    <name evidence="3" type="ORF">ISP20_00450</name>
</gene>
<keyword evidence="1" id="KW-0472">Membrane</keyword>
<evidence type="ECO:0000313" key="4">
    <source>
        <dbReference type="Proteomes" id="UP001430065"/>
    </source>
</evidence>
<dbReference type="EMBL" id="JADIKC010000001">
    <property type="protein sequence ID" value="MBM7119615.1"/>
    <property type="molecule type" value="Genomic_DNA"/>
</dbReference>
<dbReference type="InterPro" id="IPR006311">
    <property type="entry name" value="TAT_signal"/>
</dbReference>
<reference evidence="3 4" key="1">
    <citation type="submission" date="2020-10" db="EMBL/GenBank/DDBJ databases">
        <title>Phylogeny of dyella-like bacteria.</title>
        <authorList>
            <person name="Fu J."/>
        </authorList>
    </citation>
    <scope>NUCLEOTIDE SEQUENCE [LARGE SCALE GENOMIC DNA]</scope>
    <source>
        <strain evidence="3 4">THG-B117</strain>
    </source>
</reference>
<dbReference type="GO" id="GO:0008237">
    <property type="term" value="F:metallopeptidase activity"/>
    <property type="evidence" value="ECO:0007669"/>
    <property type="project" value="UniProtKB-KW"/>
</dbReference>
<keyword evidence="3" id="KW-0645">Protease</keyword>
<evidence type="ECO:0000313" key="3">
    <source>
        <dbReference type="EMBL" id="MBM7119615.1"/>
    </source>
</evidence>
<keyword evidence="1" id="KW-1133">Transmembrane helix</keyword>
<feature type="transmembrane region" description="Helical" evidence="1">
    <location>
        <begin position="12"/>
        <end position="33"/>
    </location>
</feature>
<feature type="transmembrane region" description="Helical" evidence="1">
    <location>
        <begin position="240"/>
        <end position="258"/>
    </location>
</feature>
<organism evidence="3 4">
    <name type="scientific">Dyella kyungheensis</name>
    <dbReference type="NCBI Taxonomy" id="1242174"/>
    <lineage>
        <taxon>Bacteria</taxon>
        <taxon>Pseudomonadati</taxon>
        <taxon>Pseudomonadota</taxon>
        <taxon>Gammaproteobacteria</taxon>
        <taxon>Lysobacterales</taxon>
        <taxon>Rhodanobacteraceae</taxon>
        <taxon>Dyella</taxon>
    </lineage>
</organism>
<proteinExistence type="predicted"/>
<comment type="caution">
    <text evidence="3">The sequence shown here is derived from an EMBL/GenBank/DDBJ whole genome shotgun (WGS) entry which is preliminary data.</text>
</comment>
<dbReference type="PANTHER" id="PTHR35797">
    <property type="entry name" value="PROTEASE-RELATED"/>
    <property type="match status" value="1"/>
</dbReference>
<dbReference type="InterPro" id="IPR003675">
    <property type="entry name" value="Rce1/LyrA-like_dom"/>
</dbReference>
<feature type="transmembrane region" description="Helical" evidence="1">
    <location>
        <begin position="45"/>
        <end position="67"/>
    </location>
</feature>
<dbReference type="PROSITE" id="PS51318">
    <property type="entry name" value="TAT"/>
    <property type="match status" value="1"/>
</dbReference>
<dbReference type="Pfam" id="PF02517">
    <property type="entry name" value="Rce1-like"/>
    <property type="match status" value="1"/>
</dbReference>
<dbReference type="RefSeq" id="WP_204634102.1">
    <property type="nucleotide sequence ID" value="NZ_JADIKC010000001.1"/>
</dbReference>
<sequence length="271" mass="29828">MTDHFPSSRRTLIFLASAFGITWIAWGALVALAQAQLTRYGSWPFMTLYVLGGLGPTMAAYIAVWRTRDEAPLREFNQRLGRWRVQPVWYLLALGLPIVLGFFAVGIAVALKPALGPLVSFRPWYLFPLYFLMTIIGGGLEELGWRGIAQEEWGHTLGASRAALMIGPIWAIWHLPLFFLPGVAQYHAGFALFLVGVMGNALLFGWLYSHTRSILLCVFMHAASNAVVMMGVTIPSGMGMSLVGPCLSLCVGALLFLSGNKRAESRERATH</sequence>
<protein>
    <submittedName>
        <fullName evidence="3">CPBP family intramembrane metalloprotease</fullName>
    </submittedName>
</protein>
<dbReference type="Proteomes" id="UP001430065">
    <property type="component" value="Unassembled WGS sequence"/>
</dbReference>
<feature type="domain" description="CAAX prenyl protease 2/Lysostaphin resistance protein A-like" evidence="2">
    <location>
        <begin position="124"/>
        <end position="227"/>
    </location>
</feature>
<keyword evidence="3" id="KW-0482">Metalloprotease</keyword>
<feature type="transmembrane region" description="Helical" evidence="1">
    <location>
        <begin position="214"/>
        <end position="234"/>
    </location>
</feature>
<keyword evidence="3" id="KW-0378">Hydrolase</keyword>
<feature type="transmembrane region" description="Helical" evidence="1">
    <location>
        <begin position="162"/>
        <end position="180"/>
    </location>
</feature>
<keyword evidence="4" id="KW-1185">Reference proteome</keyword>